<evidence type="ECO:0000313" key="1">
    <source>
        <dbReference type="EMBL" id="CAL5991997.1"/>
    </source>
</evidence>
<sequence>MFELLANERNSPANICSGLQTHELTKLHVKNIFSIIGYLSRVVSTYRALIQGHQICAEHNTEMERRDLLNQTIKTNEEKKQLILRIQILEDQYDCKKHLSNRTCNFDQ</sequence>
<reference evidence="1 2" key="1">
    <citation type="submission" date="2024-07" db="EMBL/GenBank/DDBJ databases">
        <authorList>
            <person name="Akdeniz Z."/>
        </authorList>
    </citation>
    <scope>NUCLEOTIDE SEQUENCE [LARGE SCALE GENOMIC DNA]</scope>
</reference>
<evidence type="ECO:0000313" key="2">
    <source>
        <dbReference type="Proteomes" id="UP001642409"/>
    </source>
</evidence>
<accession>A0ABP1HDP3</accession>
<protein>
    <submittedName>
        <fullName evidence="1">Hypothetical_protein</fullName>
    </submittedName>
</protein>
<comment type="caution">
    <text evidence="1">The sequence shown here is derived from an EMBL/GenBank/DDBJ whole genome shotgun (WGS) entry which is preliminary data.</text>
</comment>
<proteinExistence type="predicted"/>
<keyword evidence="2" id="KW-1185">Reference proteome</keyword>
<gene>
    <name evidence="1" type="ORF">HINF_LOCUS12365</name>
</gene>
<name>A0ABP1HDP3_9EUKA</name>
<dbReference type="Proteomes" id="UP001642409">
    <property type="component" value="Unassembled WGS sequence"/>
</dbReference>
<organism evidence="1 2">
    <name type="scientific">Hexamita inflata</name>
    <dbReference type="NCBI Taxonomy" id="28002"/>
    <lineage>
        <taxon>Eukaryota</taxon>
        <taxon>Metamonada</taxon>
        <taxon>Diplomonadida</taxon>
        <taxon>Hexamitidae</taxon>
        <taxon>Hexamitinae</taxon>
        <taxon>Hexamita</taxon>
    </lineage>
</organism>
<dbReference type="EMBL" id="CAXDID020000028">
    <property type="protein sequence ID" value="CAL5991997.1"/>
    <property type="molecule type" value="Genomic_DNA"/>
</dbReference>